<proteinExistence type="predicted"/>
<protein>
    <submittedName>
        <fullName evidence="5">Biotin-dependent carboxyltransferase family protein</fullName>
    </submittedName>
</protein>
<reference evidence="5" key="1">
    <citation type="submission" date="2024-05" db="EMBL/GenBank/DDBJ databases">
        <title>Draft genome assemblies of 36 bacteria isolated from hibernating arctic ground squirrels.</title>
        <authorList>
            <person name="McKee H."/>
            <person name="Mullen L."/>
            <person name="Drown D.M."/>
            <person name="Duddleston K.N."/>
        </authorList>
    </citation>
    <scope>NUCLEOTIDE SEQUENCE</scope>
    <source>
        <strain evidence="5">AN1007</strain>
    </source>
</reference>
<evidence type="ECO:0000256" key="3">
    <source>
        <dbReference type="ARBA" id="ARBA00022840"/>
    </source>
</evidence>
<dbReference type="RefSeq" id="WP_342553960.1">
    <property type="nucleotide sequence ID" value="NZ_CP159992.1"/>
</dbReference>
<feature type="domain" description="Carboxyltransferase" evidence="4">
    <location>
        <begin position="25"/>
        <end position="323"/>
    </location>
</feature>
<evidence type="ECO:0000313" key="5">
    <source>
        <dbReference type="EMBL" id="XCP94147.1"/>
    </source>
</evidence>
<keyword evidence="1" id="KW-0547">Nucleotide-binding</keyword>
<keyword evidence="2" id="KW-0378">Hydrolase</keyword>
<sequence length="341" mass="37402">MMGVEIIRPGLLTTVQDEGRMGFRRYGVSVGGVMDSFAARAANILVGNSRREAVIEITMAGPELRFQKDQLISLCGADLSAAVDRQRVPLWRPVLLRAGSILKFGVCRHGMRAYMALAGGIDVPEVMGSRSTDLKTGIGGMHGRALRTSDVLTAGMISDEVQQWIRVMAMHAGENESMAAPSWRLSERNGPGYDGRPVIRVMPGQDSSYFEADSLKQFYAGDYVVLPQSDRMGYRVQGAKLELAQPLQRLSEAVSYGTVQVPTDGQPIVLMADHQTIGGYPVIAQTAAVDLPILAQAKPGTRFSFAPITKEEARNLYVKREKELQLMDQMIRRKMAAWEAV</sequence>
<dbReference type="EMBL" id="CP159992">
    <property type="protein sequence ID" value="XCP94147.1"/>
    <property type="molecule type" value="Genomic_DNA"/>
</dbReference>
<evidence type="ECO:0000259" key="4">
    <source>
        <dbReference type="SMART" id="SM00797"/>
    </source>
</evidence>
<evidence type="ECO:0000256" key="1">
    <source>
        <dbReference type="ARBA" id="ARBA00022741"/>
    </source>
</evidence>
<keyword evidence="3" id="KW-0067">ATP-binding</keyword>
<dbReference type="InterPro" id="IPR003778">
    <property type="entry name" value="CT_A_B"/>
</dbReference>
<dbReference type="PANTHER" id="PTHR43309:SF5">
    <property type="entry name" value="5-OXOPROLINASE SUBUNIT C"/>
    <property type="match status" value="1"/>
</dbReference>
<dbReference type="InterPro" id="IPR052708">
    <property type="entry name" value="PxpC"/>
</dbReference>
<name>A0AAU8NBZ5_9BACL</name>
<accession>A0AAU8NBZ5</accession>
<dbReference type="GO" id="GO:0016787">
    <property type="term" value="F:hydrolase activity"/>
    <property type="evidence" value="ECO:0007669"/>
    <property type="project" value="UniProtKB-KW"/>
</dbReference>
<dbReference type="Gene3D" id="2.40.100.10">
    <property type="entry name" value="Cyclophilin-like"/>
    <property type="match status" value="1"/>
</dbReference>
<dbReference type="GO" id="GO:0005524">
    <property type="term" value="F:ATP binding"/>
    <property type="evidence" value="ECO:0007669"/>
    <property type="project" value="UniProtKB-KW"/>
</dbReference>
<dbReference type="NCBIfam" id="TIGR00724">
    <property type="entry name" value="urea_amlyse_rel"/>
    <property type="match status" value="1"/>
</dbReference>
<organism evidence="5">
    <name type="scientific">Paenibacillus sp. AN1007</name>
    <dbReference type="NCBI Taxonomy" id="3151385"/>
    <lineage>
        <taxon>Bacteria</taxon>
        <taxon>Bacillati</taxon>
        <taxon>Bacillota</taxon>
        <taxon>Bacilli</taxon>
        <taxon>Bacillales</taxon>
        <taxon>Paenibacillaceae</taxon>
        <taxon>Paenibacillus</taxon>
    </lineage>
</organism>
<dbReference type="AlphaFoldDB" id="A0AAU8NBZ5"/>
<dbReference type="SMART" id="SM00797">
    <property type="entry name" value="AHS2"/>
    <property type="match status" value="1"/>
</dbReference>
<evidence type="ECO:0000256" key="2">
    <source>
        <dbReference type="ARBA" id="ARBA00022801"/>
    </source>
</evidence>
<dbReference type="InterPro" id="IPR029000">
    <property type="entry name" value="Cyclophilin-like_dom_sf"/>
</dbReference>
<dbReference type="SUPFAM" id="SSF50891">
    <property type="entry name" value="Cyclophilin-like"/>
    <property type="match status" value="1"/>
</dbReference>
<gene>
    <name evidence="5" type="ORF">ABXS70_23680</name>
</gene>
<dbReference type="PANTHER" id="PTHR43309">
    <property type="entry name" value="5-OXOPROLINASE SUBUNIT C"/>
    <property type="match status" value="1"/>
</dbReference>
<dbReference type="Pfam" id="PF02626">
    <property type="entry name" value="CT_A_B"/>
    <property type="match status" value="1"/>
</dbReference>